<dbReference type="GO" id="GO:0043856">
    <property type="term" value="F:anti-sigma factor antagonist activity"/>
    <property type="evidence" value="ECO:0007669"/>
    <property type="project" value="TreeGrafter"/>
</dbReference>
<dbReference type="PROSITE" id="PS50801">
    <property type="entry name" value="STAS"/>
    <property type="match status" value="1"/>
</dbReference>
<dbReference type="PANTHER" id="PTHR33495">
    <property type="entry name" value="ANTI-SIGMA FACTOR ANTAGONIST TM_1081-RELATED-RELATED"/>
    <property type="match status" value="1"/>
</dbReference>
<feature type="domain" description="STAS" evidence="1">
    <location>
        <begin position="21"/>
        <end position="116"/>
    </location>
</feature>
<organism evidence="2">
    <name type="scientific">uncultured Mycobacterium sp</name>
    <dbReference type="NCBI Taxonomy" id="171292"/>
    <lineage>
        <taxon>Bacteria</taxon>
        <taxon>Bacillati</taxon>
        <taxon>Actinomycetota</taxon>
        <taxon>Actinomycetes</taxon>
        <taxon>Mycobacteriales</taxon>
        <taxon>Mycobacteriaceae</taxon>
        <taxon>Mycobacterium</taxon>
        <taxon>environmental samples</taxon>
    </lineage>
</organism>
<dbReference type="SUPFAM" id="SSF52091">
    <property type="entry name" value="SpoIIaa-like"/>
    <property type="match status" value="1"/>
</dbReference>
<dbReference type="AlphaFoldDB" id="A0A1Y5NZT7"/>
<protein>
    <submittedName>
        <fullName evidence="2">Sulfate transporter/antisigma-factor antagonist STAS</fullName>
    </submittedName>
</protein>
<evidence type="ECO:0000259" key="1">
    <source>
        <dbReference type="PROSITE" id="PS50801"/>
    </source>
</evidence>
<dbReference type="InterPro" id="IPR036513">
    <property type="entry name" value="STAS_dom_sf"/>
</dbReference>
<dbReference type="Gene3D" id="3.30.750.24">
    <property type="entry name" value="STAS domain"/>
    <property type="match status" value="1"/>
</dbReference>
<evidence type="ECO:0000313" key="2">
    <source>
        <dbReference type="EMBL" id="SBS71952.1"/>
    </source>
</evidence>
<dbReference type="CDD" id="cd07043">
    <property type="entry name" value="STAS_anti-anti-sigma_factors"/>
    <property type="match status" value="1"/>
</dbReference>
<dbReference type="EMBL" id="FLQS01000004">
    <property type="protein sequence ID" value="SBS71952.1"/>
    <property type="molecule type" value="Genomic_DNA"/>
</dbReference>
<sequence length="131" mass="14071">MSISQTTARFTTHWPDDTVGIITVEGELDASNSAAFADHVDECAAVGTRLVLDLSPLEFFGTSGFSALHTINVRCANASARWAMVTGEAVSRLMRVCDPDQTLPIAESVPEAIELLDGEPRRLLQLVAEPS</sequence>
<dbReference type="InterPro" id="IPR002645">
    <property type="entry name" value="STAS_dom"/>
</dbReference>
<gene>
    <name evidence="2" type="ORF">MHPYR_120119</name>
</gene>
<name>A0A1Y5NZT7_9MYCO</name>
<accession>A0A1Y5NZT7</accession>
<reference evidence="2" key="1">
    <citation type="submission" date="2016-03" db="EMBL/GenBank/DDBJ databases">
        <authorList>
            <person name="Ploux O."/>
        </authorList>
    </citation>
    <scope>NUCLEOTIDE SEQUENCE</scope>
    <source>
        <strain evidence="2">UC10</strain>
    </source>
</reference>
<proteinExistence type="predicted"/>
<dbReference type="Pfam" id="PF01740">
    <property type="entry name" value="STAS"/>
    <property type="match status" value="1"/>
</dbReference>